<dbReference type="Pfam" id="PF24181">
    <property type="entry name" value="TPR_TTI1_C"/>
    <property type="match status" value="1"/>
</dbReference>
<dbReference type="SUPFAM" id="SSF48371">
    <property type="entry name" value="ARM repeat"/>
    <property type="match status" value="1"/>
</dbReference>
<reference evidence="4" key="1">
    <citation type="submission" date="2024-06" db="EMBL/GenBank/DDBJ databases">
        <title>Multi-omics analyses provide insights into the biosynthesis of the anticancer antibiotic pleurotin in Hohenbuehelia grisea.</title>
        <authorList>
            <person name="Weaver J.A."/>
            <person name="Alberti F."/>
        </authorList>
    </citation>
    <scope>NUCLEOTIDE SEQUENCE [LARGE SCALE GENOMIC DNA]</scope>
    <source>
        <strain evidence="4">T-177</strain>
    </source>
</reference>
<evidence type="ECO:0000313" key="3">
    <source>
        <dbReference type="EMBL" id="KAL0957811.1"/>
    </source>
</evidence>
<organism evidence="3 4">
    <name type="scientific">Hohenbuehelia grisea</name>
    <dbReference type="NCBI Taxonomy" id="104357"/>
    <lineage>
        <taxon>Eukaryota</taxon>
        <taxon>Fungi</taxon>
        <taxon>Dikarya</taxon>
        <taxon>Basidiomycota</taxon>
        <taxon>Agaricomycotina</taxon>
        <taxon>Agaricomycetes</taxon>
        <taxon>Agaricomycetidae</taxon>
        <taxon>Agaricales</taxon>
        <taxon>Pleurotineae</taxon>
        <taxon>Pleurotaceae</taxon>
        <taxon>Hohenbuehelia</taxon>
    </lineage>
</organism>
<comment type="caution">
    <text evidence="3">The sequence shown here is derived from an EMBL/GenBank/DDBJ whole genome shotgun (WGS) entry which is preliminary data.</text>
</comment>
<sequence>MTRRHDNDSERDDTDYGPAPREAWESKKEDRDDKDVDVANAGQEESEDPPPTPTQAFTSQIISRSAHLLTHPSPIIRARILDLLTSSVPVLHSHSSSDAKAETTGWGLHSSAATLLPAVNSAWPFILNRLADPAPFVVAAAAALVVALSTHVGEFMHRRVWDDVWPHFKCILSDLDAVDAQSALSRRPRRPAPTQPCSDPDFGTGTGVGTASAYTHSHRKTLAFMKDCWGWEIDNTSQRCVAPTNHDIILFLDN</sequence>
<evidence type="ECO:0000313" key="4">
    <source>
        <dbReference type="Proteomes" id="UP001556367"/>
    </source>
</evidence>
<feature type="region of interest" description="Disordered" evidence="1">
    <location>
        <begin position="183"/>
        <end position="204"/>
    </location>
</feature>
<keyword evidence="4" id="KW-1185">Reference proteome</keyword>
<dbReference type="PANTHER" id="PTHR18460:SF3">
    <property type="entry name" value="TELO2-INTERACTING PROTEIN 1 HOMOLOG"/>
    <property type="match status" value="1"/>
</dbReference>
<dbReference type="InterPro" id="IPR016024">
    <property type="entry name" value="ARM-type_fold"/>
</dbReference>
<dbReference type="Gene3D" id="1.25.10.10">
    <property type="entry name" value="Leucine-rich Repeat Variant"/>
    <property type="match status" value="1"/>
</dbReference>
<gene>
    <name evidence="3" type="ORF">HGRIS_001588</name>
</gene>
<evidence type="ECO:0000256" key="1">
    <source>
        <dbReference type="SAM" id="MobiDB-lite"/>
    </source>
</evidence>
<dbReference type="InterPro" id="IPR011989">
    <property type="entry name" value="ARM-like"/>
</dbReference>
<feature type="domain" description="TTI1 C-terminal TPR" evidence="2">
    <location>
        <begin position="17"/>
        <end position="225"/>
    </location>
</feature>
<dbReference type="Proteomes" id="UP001556367">
    <property type="component" value="Unassembled WGS sequence"/>
</dbReference>
<evidence type="ECO:0000259" key="2">
    <source>
        <dbReference type="Pfam" id="PF24181"/>
    </source>
</evidence>
<protein>
    <recommendedName>
        <fullName evidence="2">TTI1 C-terminal TPR domain-containing protein</fullName>
    </recommendedName>
</protein>
<accession>A0ABR3JPX5</accession>
<dbReference type="InterPro" id="IPR052587">
    <property type="entry name" value="TELO2-interacting_protein_1"/>
</dbReference>
<dbReference type="EMBL" id="JASNQZ010000005">
    <property type="protein sequence ID" value="KAL0957811.1"/>
    <property type="molecule type" value="Genomic_DNA"/>
</dbReference>
<feature type="region of interest" description="Disordered" evidence="1">
    <location>
        <begin position="1"/>
        <end position="56"/>
    </location>
</feature>
<dbReference type="InterPro" id="IPR057567">
    <property type="entry name" value="TPR_TTI1_C"/>
</dbReference>
<dbReference type="PANTHER" id="PTHR18460">
    <property type="entry name" value="TEL2 INTERACTING PROTEIN 1 TTI1 FAMILY MEMBER"/>
    <property type="match status" value="1"/>
</dbReference>
<feature type="compositionally biased region" description="Basic and acidic residues" evidence="1">
    <location>
        <begin position="22"/>
        <end position="37"/>
    </location>
</feature>
<proteinExistence type="predicted"/>
<name>A0ABR3JPX5_9AGAR</name>